<comment type="caution">
    <text evidence="2">The sequence shown here is derived from an EMBL/GenBank/DDBJ whole genome shotgun (WGS) entry which is preliminary data.</text>
</comment>
<dbReference type="Pfam" id="PF09826">
    <property type="entry name" value="Beta_propel"/>
    <property type="match status" value="1"/>
</dbReference>
<evidence type="ECO:0000313" key="3">
    <source>
        <dbReference type="Proteomes" id="UP000249324"/>
    </source>
</evidence>
<proteinExistence type="predicted"/>
<dbReference type="EMBL" id="QGUI02000182">
    <property type="protein sequence ID" value="MFO7193231.1"/>
    <property type="molecule type" value="Genomic_DNA"/>
</dbReference>
<dbReference type="STRING" id="1111738.GCA_000427905_02613"/>
<sequence length="625" mass="66991">MKQRWGEAAVAAVMVFVAGCESEPETLRPVADSRPIGAAGAQLVAHDSCASALKAFQQAVTRELEAVGWQWFGMYRRELDVAGTAAAAERGEQFSPTNTHESAADEPDIVKTDGKRLVTVVDHKLRVIDVATRKQTVSVTLKGGYPSGLFIDGDRALVVLAHVAIKGSEGPATRFVQVDLTYGKVTGELTVDGYFVDARATDGIARLVVSSGPRLDWRIPHRPHSPSSPDSPASYERHMKRIVRESAIDDWLPRYTIRSHGTESSGRLVDCHRVHHPKPVTGVQLLTVLTVDIDGELGRGDPVSVAGNGSTVYGTGKNLYVIDGLRSGFGPMPAAERIAPVSQDRRTKIYQFDVSGSRPPRFVASGTVDGALLNQYSVSEHDGYLRVATTTESQTADGPAGRWRTESAVTVLRKEGQQLKQVGTITGLGKGERIYAVRFLGSTAYVVTFRQVDPLYRIDLSDPAAPELDGELKIPGYSSYLHPVGAARLLGIGQGATARGQVTGTQVSLFDTSGADPQRVAHLHIDGAYSAAENDAHAFLYWPARDLVVVPIDLGLGARGGALALRVSDDDIERVGTVRHSAGTPVEAQVLRSAVIGETLWTVSEAGAQANALNDLGRVAFVPFR</sequence>
<reference evidence="1" key="4">
    <citation type="submission" date="2023-08" db="EMBL/GenBank/DDBJ databases">
        <authorList>
            <person name="Guima S.E.S."/>
            <person name="Martins L.F."/>
            <person name="Silva A.M."/>
            <person name="Setubal J.C."/>
        </authorList>
    </citation>
    <scope>NUCLEOTIDE SEQUENCE</scope>
    <source>
        <strain evidence="1">ZC4RG45</strain>
    </source>
</reference>
<evidence type="ECO:0000313" key="2">
    <source>
        <dbReference type="EMBL" id="PZM97795.1"/>
    </source>
</evidence>
<reference evidence="2" key="2">
    <citation type="submission" date="2018-05" db="EMBL/GenBank/DDBJ databases">
        <authorList>
            <person name="Lanie J.A."/>
            <person name="Ng W.-L."/>
            <person name="Kazmierczak K.M."/>
            <person name="Andrzejewski T.M."/>
            <person name="Davidsen T.M."/>
            <person name="Wayne K.J."/>
            <person name="Tettelin H."/>
            <person name="Glass J.I."/>
            <person name="Rusch D."/>
            <person name="Podicherti R."/>
            <person name="Tsui H.-C.T."/>
            <person name="Winkler M.E."/>
        </authorList>
    </citation>
    <scope>NUCLEOTIDE SEQUENCE</scope>
    <source>
        <strain evidence="2">ZC4RG45</strain>
    </source>
</reference>
<dbReference type="PROSITE" id="PS51257">
    <property type="entry name" value="PROKAR_LIPOPROTEIN"/>
    <property type="match status" value="1"/>
</dbReference>
<dbReference type="InterPro" id="IPR019198">
    <property type="entry name" value="Beta_propeller_containing"/>
</dbReference>
<reference evidence="1" key="1">
    <citation type="submission" date="2018-05" db="EMBL/GenBank/DDBJ databases">
        <authorList>
            <person name="Moura L."/>
            <person name="Setubal J.C."/>
        </authorList>
    </citation>
    <scope>NUCLEOTIDE SEQUENCE</scope>
    <source>
        <strain evidence="1">ZC4RG45</strain>
    </source>
</reference>
<dbReference type="PIRSF" id="PIRSF006425">
    <property type="entry name" value="UCP006425_WD40"/>
    <property type="match status" value="1"/>
</dbReference>
<evidence type="ECO:0000313" key="1">
    <source>
        <dbReference type="EMBL" id="MFO7193231.1"/>
    </source>
</evidence>
<organism evidence="2">
    <name type="scientific">Thermocrispum agreste</name>
    <dbReference type="NCBI Taxonomy" id="37925"/>
    <lineage>
        <taxon>Bacteria</taxon>
        <taxon>Bacillati</taxon>
        <taxon>Actinomycetota</taxon>
        <taxon>Actinomycetes</taxon>
        <taxon>Pseudonocardiales</taxon>
        <taxon>Pseudonocardiaceae</taxon>
        <taxon>Thermocrispum</taxon>
    </lineage>
</organism>
<dbReference type="InterPro" id="IPR014441">
    <property type="entry name" value="UCP006425_b-propeller"/>
</dbReference>
<accession>A0A2W4JIR0</accession>
<dbReference type="AlphaFoldDB" id="A0A2W4JIR0"/>
<dbReference type="Proteomes" id="UP000249324">
    <property type="component" value="Unassembled WGS sequence"/>
</dbReference>
<dbReference type="EMBL" id="QGUI01000287">
    <property type="protein sequence ID" value="PZM97795.1"/>
    <property type="molecule type" value="Genomic_DNA"/>
</dbReference>
<name>A0A2W4JIR0_9PSEU</name>
<reference evidence="1 3" key="3">
    <citation type="journal article" date="2021" name="BMC Genomics">
        <title>Genome-resolved metagenome and metatranscriptome analyses of thermophilic composting reveal key bacterial players and their metabolic interactions.</title>
        <authorList>
            <person name="Braga L.P.P."/>
            <person name="Pereira R.V."/>
            <person name="Martins L.F."/>
            <person name="Moura L.M.S."/>
            <person name="Sanchez F.B."/>
            <person name="Patane J.S.L."/>
            <person name="da Silva A.M."/>
            <person name="Setubal J.C."/>
        </authorList>
    </citation>
    <scope>NUCLEOTIDE SEQUENCE [LARGE SCALE GENOMIC DNA]</scope>
    <source>
        <strain evidence="1">ZC4RG45</strain>
    </source>
</reference>
<gene>
    <name evidence="1" type="ORF">DIU77_013395</name>
    <name evidence="2" type="ORF">DIU77_08785</name>
</gene>
<dbReference type="SUPFAM" id="SSF50998">
    <property type="entry name" value="Quinoprotein alcohol dehydrogenase-like"/>
    <property type="match status" value="1"/>
</dbReference>
<dbReference type="InterPro" id="IPR011047">
    <property type="entry name" value="Quinoprotein_ADH-like_sf"/>
</dbReference>
<protein>
    <submittedName>
        <fullName evidence="2">Benzoate transporter</fullName>
    </submittedName>
    <submittedName>
        <fullName evidence="1">Beta-propeller domain-containing protein</fullName>
    </submittedName>
</protein>